<reference evidence="2" key="2">
    <citation type="submission" date="2025-08" db="UniProtKB">
        <authorList>
            <consortium name="RefSeq"/>
        </authorList>
    </citation>
    <scope>IDENTIFICATION</scope>
    <source>
        <tissue evidence="2">Leaf</tissue>
    </source>
</reference>
<proteinExistence type="predicted"/>
<name>A0AC58S3R3_TOBAC</name>
<keyword evidence="1" id="KW-1185">Reference proteome</keyword>
<sequence>MADLLSLSRGPTPYVISFRGYIINGYRFHVLDYDKGLRTQNCGVVVVGETDEENKNINFYGELTEILELQFVPGRRVVLFRCTWFDVYDQEKRVKIDEYDFADMNPSKSQKFEMVSTSKTFKHAYVPPGALARGRGKSFRAFGSVRVNAEQRSEISPYESEKAKQVRANAEQRTLMGKNKNYNAVASNQNKLAQKDSLGPLGFDPMLEYDASFSDEEAMQGTQRSKISPYEYEKAKKVRVSVEQRTSISKNKNYNVVASNQNKLAQKDSLGPPGFDPILECDASLPDEEAMQGTQRSKISILFS</sequence>
<reference evidence="1" key="1">
    <citation type="journal article" date="2014" name="Nat. Commun.">
        <title>The tobacco genome sequence and its comparison with those of tomato and potato.</title>
        <authorList>
            <person name="Sierro N."/>
            <person name="Battey J.N."/>
            <person name="Ouadi S."/>
            <person name="Bakaher N."/>
            <person name="Bovet L."/>
            <person name="Willig A."/>
            <person name="Goepfert S."/>
            <person name="Peitsch M.C."/>
            <person name="Ivanov N.V."/>
        </authorList>
    </citation>
    <scope>NUCLEOTIDE SEQUENCE [LARGE SCALE GENOMIC DNA]</scope>
</reference>
<evidence type="ECO:0000313" key="2">
    <source>
        <dbReference type="RefSeq" id="XP_075079625.1"/>
    </source>
</evidence>
<gene>
    <name evidence="2" type="primary">LOC142164812</name>
</gene>
<dbReference type="Proteomes" id="UP000790787">
    <property type="component" value="Chromosome 1"/>
</dbReference>
<dbReference type="RefSeq" id="XP_075079625.1">
    <property type="nucleotide sequence ID" value="XM_075223524.1"/>
</dbReference>
<evidence type="ECO:0000313" key="1">
    <source>
        <dbReference type="Proteomes" id="UP000790787"/>
    </source>
</evidence>
<organism evidence="1 2">
    <name type="scientific">Nicotiana tabacum</name>
    <name type="common">Common tobacco</name>
    <dbReference type="NCBI Taxonomy" id="4097"/>
    <lineage>
        <taxon>Eukaryota</taxon>
        <taxon>Viridiplantae</taxon>
        <taxon>Streptophyta</taxon>
        <taxon>Embryophyta</taxon>
        <taxon>Tracheophyta</taxon>
        <taxon>Spermatophyta</taxon>
        <taxon>Magnoliopsida</taxon>
        <taxon>eudicotyledons</taxon>
        <taxon>Gunneridae</taxon>
        <taxon>Pentapetalae</taxon>
        <taxon>asterids</taxon>
        <taxon>lamiids</taxon>
        <taxon>Solanales</taxon>
        <taxon>Solanaceae</taxon>
        <taxon>Nicotianoideae</taxon>
        <taxon>Nicotianeae</taxon>
        <taxon>Nicotiana</taxon>
    </lineage>
</organism>
<accession>A0AC58S3R3</accession>
<protein>
    <submittedName>
        <fullName evidence="2">Uncharacterized protein LOC142164812</fullName>
    </submittedName>
</protein>